<proteinExistence type="predicted"/>
<sequence>MLFISHDINIPNNKTIDLTTSGLQEIVLQDGGSLTFGSNAKLLLPAGAVITLEGSSPQISSSSNSAGTLIEIGGNGVYGRAAGGSNGDLSGPGYIDENSEPSGNPVQSAPLPVELVNFVGKEQRGSILLSWATVS</sequence>
<protein>
    <submittedName>
        <fullName evidence="2">Uncharacterized protein</fullName>
    </submittedName>
</protein>
<evidence type="ECO:0000313" key="3">
    <source>
        <dbReference type="Proteomes" id="UP000198510"/>
    </source>
</evidence>
<dbReference type="STRING" id="1075417.SAMN05421823_107169"/>
<dbReference type="EMBL" id="FNFO01000007">
    <property type="protein sequence ID" value="SDL65518.1"/>
    <property type="molecule type" value="Genomic_DNA"/>
</dbReference>
<name>A0A1G9LUB0_9BACT</name>
<gene>
    <name evidence="2" type="ORF">SAMN05421823_107169</name>
</gene>
<dbReference type="Proteomes" id="UP000198510">
    <property type="component" value="Unassembled WGS sequence"/>
</dbReference>
<dbReference type="AlphaFoldDB" id="A0A1G9LUB0"/>
<accession>A0A1G9LUB0</accession>
<organism evidence="2 3">
    <name type="scientific">Catalinimonas alkaloidigena</name>
    <dbReference type="NCBI Taxonomy" id="1075417"/>
    <lineage>
        <taxon>Bacteria</taxon>
        <taxon>Pseudomonadati</taxon>
        <taxon>Bacteroidota</taxon>
        <taxon>Cytophagia</taxon>
        <taxon>Cytophagales</taxon>
        <taxon>Catalimonadaceae</taxon>
        <taxon>Catalinimonas</taxon>
    </lineage>
</organism>
<feature type="region of interest" description="Disordered" evidence="1">
    <location>
        <begin position="81"/>
        <end position="107"/>
    </location>
</feature>
<reference evidence="2 3" key="1">
    <citation type="submission" date="2016-10" db="EMBL/GenBank/DDBJ databases">
        <authorList>
            <person name="de Groot N.N."/>
        </authorList>
    </citation>
    <scope>NUCLEOTIDE SEQUENCE [LARGE SCALE GENOMIC DNA]</scope>
    <source>
        <strain evidence="2 3">DSM 25186</strain>
    </source>
</reference>
<keyword evidence="3" id="KW-1185">Reference proteome</keyword>
<evidence type="ECO:0000313" key="2">
    <source>
        <dbReference type="EMBL" id="SDL65518.1"/>
    </source>
</evidence>
<evidence type="ECO:0000256" key="1">
    <source>
        <dbReference type="SAM" id="MobiDB-lite"/>
    </source>
</evidence>